<dbReference type="Pfam" id="PF16589">
    <property type="entry name" value="BRCT_2"/>
    <property type="match status" value="1"/>
</dbReference>
<comment type="function">
    <text evidence="14">Deoxycytidyl transferase involved in DNA repair. Transfers a dCMP residue from dCTP to the 3'-end of a DNA primer in a template-dependent reaction. May assist in the first step in the bypass of abasic lesions by the insertion of a nucleotide opposite the lesion. Required for normal induction of mutations by physical and chemical agents. Involved in mitochondrial DNA mutagenesis.</text>
</comment>
<dbReference type="EMBL" id="LT598467">
    <property type="protein sequence ID" value="SCU96244.1"/>
    <property type="molecule type" value="Genomic_DNA"/>
</dbReference>
<comment type="subcellular location">
    <subcellularLocation>
        <location evidence="2">Nucleus</location>
    </subcellularLocation>
</comment>
<dbReference type="STRING" id="1230905.A0A1G4JYI5"/>
<comment type="similarity">
    <text evidence="3">Belongs to the DNA polymerase type-Y family.</text>
</comment>
<comment type="cofactor">
    <cofactor evidence="1">
        <name>Mg(2+)</name>
        <dbReference type="ChEBI" id="CHEBI:18420"/>
    </cofactor>
</comment>
<dbReference type="OrthoDB" id="427711at2759"/>
<feature type="region of interest" description="Disordered" evidence="16">
    <location>
        <begin position="1"/>
        <end position="121"/>
    </location>
</feature>
<dbReference type="GO" id="GO:0042276">
    <property type="term" value="P:error-prone translesion synthesis"/>
    <property type="evidence" value="ECO:0007669"/>
    <property type="project" value="TreeGrafter"/>
</dbReference>
<dbReference type="Pfam" id="PF21999">
    <property type="entry name" value="IMS_HHH_1"/>
    <property type="match status" value="1"/>
</dbReference>
<dbReference type="CDD" id="cd17719">
    <property type="entry name" value="BRCT_Rev1"/>
    <property type="match status" value="1"/>
</dbReference>
<dbReference type="GO" id="GO:0017125">
    <property type="term" value="F:deoxycytidyl transferase activity"/>
    <property type="evidence" value="ECO:0007669"/>
    <property type="project" value="TreeGrafter"/>
</dbReference>
<dbReference type="SUPFAM" id="SSF100879">
    <property type="entry name" value="Lesion bypass DNA polymerase (Y-family), little finger domain"/>
    <property type="match status" value="1"/>
</dbReference>
<name>A0A1G4JYI5_9SACH</name>
<dbReference type="AlphaFoldDB" id="A0A1G4JYI5"/>
<evidence type="ECO:0000256" key="12">
    <source>
        <dbReference type="ARBA" id="ARBA00023204"/>
    </source>
</evidence>
<keyword evidence="13" id="KW-0539">Nucleus</keyword>
<dbReference type="InterPro" id="IPR043502">
    <property type="entry name" value="DNA/RNA_pol_sf"/>
</dbReference>
<protein>
    <recommendedName>
        <fullName evidence="4">DNA repair protein REV1</fullName>
    </recommendedName>
    <alternativeName>
        <fullName evidence="15">Reversionless protein 1</fullName>
    </alternativeName>
</protein>
<evidence type="ECO:0000256" key="9">
    <source>
        <dbReference type="ARBA" id="ARBA00022763"/>
    </source>
</evidence>
<dbReference type="SUPFAM" id="SSF56672">
    <property type="entry name" value="DNA/RNA polymerases"/>
    <property type="match status" value="1"/>
</dbReference>
<dbReference type="Gene3D" id="3.40.1170.60">
    <property type="match status" value="1"/>
</dbReference>
<dbReference type="InterPro" id="IPR001126">
    <property type="entry name" value="UmuC"/>
</dbReference>
<evidence type="ECO:0000256" key="10">
    <source>
        <dbReference type="ARBA" id="ARBA00022842"/>
    </source>
</evidence>
<evidence type="ECO:0000256" key="2">
    <source>
        <dbReference type="ARBA" id="ARBA00004123"/>
    </source>
</evidence>
<evidence type="ECO:0000256" key="3">
    <source>
        <dbReference type="ARBA" id="ARBA00010945"/>
    </source>
</evidence>
<dbReference type="Gene3D" id="6.10.250.1490">
    <property type="match status" value="1"/>
</dbReference>
<dbReference type="Gene3D" id="3.40.50.10190">
    <property type="entry name" value="BRCT domain"/>
    <property type="match status" value="1"/>
</dbReference>
<evidence type="ECO:0000259" key="17">
    <source>
        <dbReference type="PROSITE" id="PS50172"/>
    </source>
</evidence>
<evidence type="ECO:0000256" key="1">
    <source>
        <dbReference type="ARBA" id="ARBA00001946"/>
    </source>
</evidence>
<dbReference type="PROSITE" id="PS50173">
    <property type="entry name" value="UMUC"/>
    <property type="match status" value="1"/>
</dbReference>
<evidence type="ECO:0000256" key="5">
    <source>
        <dbReference type="ARBA" id="ARBA00022634"/>
    </source>
</evidence>
<dbReference type="InterPro" id="IPR001357">
    <property type="entry name" value="BRCT_dom"/>
</dbReference>
<evidence type="ECO:0000259" key="18">
    <source>
        <dbReference type="PROSITE" id="PS50173"/>
    </source>
</evidence>
<keyword evidence="12" id="KW-0234">DNA repair</keyword>
<evidence type="ECO:0000256" key="14">
    <source>
        <dbReference type="ARBA" id="ARBA00058985"/>
    </source>
</evidence>
<dbReference type="GO" id="GO:0046872">
    <property type="term" value="F:metal ion binding"/>
    <property type="evidence" value="ECO:0007669"/>
    <property type="project" value="UniProtKB-KW"/>
</dbReference>
<dbReference type="FunFam" id="3.30.1490.100:FF:000001">
    <property type="entry name" value="DNA repair protein REV1"/>
    <property type="match status" value="1"/>
</dbReference>
<keyword evidence="11" id="KW-0238">DNA-binding</keyword>
<dbReference type="Pfam" id="PF00817">
    <property type="entry name" value="IMS"/>
    <property type="match status" value="1"/>
</dbReference>
<dbReference type="GO" id="GO:0006281">
    <property type="term" value="P:DNA repair"/>
    <property type="evidence" value="ECO:0007669"/>
    <property type="project" value="UniProtKB-KW"/>
</dbReference>
<dbReference type="SUPFAM" id="SSF52113">
    <property type="entry name" value="BRCT domain"/>
    <property type="match status" value="1"/>
</dbReference>
<keyword evidence="5" id="KW-0237">DNA synthesis</keyword>
<feature type="compositionally biased region" description="Low complexity" evidence="16">
    <location>
        <begin position="75"/>
        <end position="87"/>
    </location>
</feature>
<dbReference type="SMART" id="SM00292">
    <property type="entry name" value="BRCT"/>
    <property type="match status" value="1"/>
</dbReference>
<keyword evidence="6" id="KW-0808">Transferase</keyword>
<feature type="compositionally biased region" description="Basic and acidic residues" evidence="16">
    <location>
        <begin position="88"/>
        <end position="100"/>
    </location>
</feature>
<dbReference type="InterPro" id="IPR017961">
    <property type="entry name" value="DNA_pol_Y-fam_little_finger"/>
</dbReference>
<dbReference type="InterPro" id="IPR053848">
    <property type="entry name" value="IMS_HHH_1"/>
</dbReference>
<dbReference type="GO" id="GO:0003887">
    <property type="term" value="F:DNA-directed DNA polymerase activity"/>
    <property type="evidence" value="ECO:0007669"/>
    <property type="project" value="InterPro"/>
</dbReference>
<dbReference type="PROSITE" id="PS50172">
    <property type="entry name" value="BRCT"/>
    <property type="match status" value="1"/>
</dbReference>
<keyword evidence="20" id="KW-1185">Reference proteome</keyword>
<dbReference type="Proteomes" id="UP000191024">
    <property type="component" value="Chromosome F"/>
</dbReference>
<dbReference type="Gene3D" id="3.30.1490.100">
    <property type="entry name" value="DNA polymerase, Y-family, little finger domain"/>
    <property type="match status" value="1"/>
</dbReference>
<keyword evidence="10" id="KW-0460">Magnesium</keyword>
<keyword evidence="7" id="KW-0548">Nucleotidyltransferase</keyword>
<accession>A0A1G4JYI5</accession>
<feature type="domain" description="BRCT" evidence="17">
    <location>
        <begin position="237"/>
        <end position="325"/>
    </location>
</feature>
<evidence type="ECO:0000256" key="16">
    <source>
        <dbReference type="SAM" id="MobiDB-lite"/>
    </source>
</evidence>
<dbReference type="InterPro" id="IPR036775">
    <property type="entry name" value="DNA_pol_Y-fam_lit_finger_sf"/>
</dbReference>
<evidence type="ECO:0000313" key="19">
    <source>
        <dbReference type="EMBL" id="SCU96244.1"/>
    </source>
</evidence>
<organism evidence="19 20">
    <name type="scientific">Lachancea mirantina</name>
    <dbReference type="NCBI Taxonomy" id="1230905"/>
    <lineage>
        <taxon>Eukaryota</taxon>
        <taxon>Fungi</taxon>
        <taxon>Dikarya</taxon>
        <taxon>Ascomycota</taxon>
        <taxon>Saccharomycotina</taxon>
        <taxon>Saccharomycetes</taxon>
        <taxon>Saccharomycetales</taxon>
        <taxon>Saccharomycetaceae</taxon>
        <taxon>Lachancea</taxon>
    </lineage>
</organism>
<dbReference type="PANTHER" id="PTHR45990">
    <property type="entry name" value="DNA REPAIR PROTEIN REV1"/>
    <property type="match status" value="1"/>
</dbReference>
<reference evidence="20" key="1">
    <citation type="submission" date="2016-03" db="EMBL/GenBank/DDBJ databases">
        <authorList>
            <person name="Devillers H."/>
        </authorList>
    </citation>
    <scope>NUCLEOTIDE SEQUENCE [LARGE SCALE GENOMIC DNA]</scope>
</reference>
<feature type="region of interest" description="Disordered" evidence="16">
    <location>
        <begin position="142"/>
        <end position="180"/>
    </location>
</feature>
<feature type="compositionally biased region" description="Basic and acidic residues" evidence="16">
    <location>
        <begin position="145"/>
        <end position="155"/>
    </location>
</feature>
<gene>
    <name evidence="19" type="ORF">LAMI_0F05798G</name>
</gene>
<dbReference type="InterPro" id="IPR036420">
    <property type="entry name" value="BRCT_dom_sf"/>
</dbReference>
<dbReference type="GO" id="GO:0005634">
    <property type="term" value="C:nucleus"/>
    <property type="evidence" value="ECO:0007669"/>
    <property type="project" value="UniProtKB-SubCell"/>
</dbReference>
<dbReference type="PANTHER" id="PTHR45990:SF1">
    <property type="entry name" value="DNA REPAIR PROTEIN REV1"/>
    <property type="match status" value="1"/>
</dbReference>
<sequence length="1020" mass="114264">MNSQELALLLTDSSLDASRSRNASQASPPLQRGSPLASEHEAAGLEPRGDKRVENSDNDCRYDGRRSDGRRSDNDICSDASSDGISDIIHDNDSEVRGRWGSDTGVGLRGADELPGDLSQGHSRQHLLSSLDDEALIQLVNSYEPRPKPERRLADADEGSPSVSPVDFENVSDVSDNDRAPEDARHEVIDCPQTPPQAPPQAHPDGPLAFGDYETYFKHKHVQQQQQDQRLRQIHGVKPPIFKNCIIYVNGRTNPDRLVLHKNVVLYGGVFNHYLSGKTSVTHIIASNLTSKKRIEFQKYKVVTPDWIVDSIAAGERLPWQRYALITANPNQPTISTTLDCKSPQFLASFFAKSRLHHLSTWKADLRAKFCSKYVGDVSIERLPKTTRLAIFHIDFDCFFATVSALADGRYSLEKQPLAVAHGVASSEIASCNYAARAFGVRNGMWVRSAKRLCPDLVLLPYNFNQYEVKSSILYETLVACGAFNMILPISVDEAICVRFSDEALSDEAIRNDCSKIVSSLRERIFESTQGCSVSIGCGSSLVLARLALKRAKPGGFCIQLSRDSKSVESFVSSFKLNELPGVGYSIVDKIKTNFLRKNVSSPTVADLKQNSTRQALISKLGSKTGAKLALFMEGKDDEESLKILKDPVEFFTRKSMSVDINYAIRFDTIHEIDTFIDRICDHLTQKMKELGLITPQVTLKILRRCAHAPIEPEKYLGSGECDAFSRNSRFGVPTDEMGVIATEVKSSLRMLSCPPKDLRGVAVQFNKLMKASDRDKQRKGLFVGVGNPAKGSLNTLAYHALPKDFRSDIKAELSKRNISVPETPPPKKAVTISPVKDFWARHWKQDPPPKLEFPSSLDNEFMVHLPSQIQRELKQDHAILKKTKRTMRKSVLSKEYKQFEKVINRNFLSEPIKFQALDRPKEILSLVQSWIDDSINSGPHSADLILFDKYLTKLSDAGKTHFILRMMNLMSSRLEYHSSYPNSAAGRQEWEEYMLRRIVPLLNQSCHNRGTALNFTFDV</sequence>
<dbReference type="InterPro" id="IPR043128">
    <property type="entry name" value="Rev_trsase/Diguanyl_cyclase"/>
</dbReference>
<evidence type="ECO:0000256" key="4">
    <source>
        <dbReference type="ARBA" id="ARBA00020399"/>
    </source>
</evidence>
<evidence type="ECO:0000256" key="15">
    <source>
        <dbReference type="ARBA" id="ARBA00081902"/>
    </source>
</evidence>
<dbReference type="FunFam" id="3.40.50.10190:FF:000011">
    <property type="entry name" value="DNA repair protein REV1"/>
    <property type="match status" value="1"/>
</dbReference>
<feature type="compositionally biased region" description="Low complexity" evidence="16">
    <location>
        <begin position="1"/>
        <end position="21"/>
    </location>
</feature>
<proteinExistence type="inferred from homology"/>
<feature type="compositionally biased region" description="Basic and acidic residues" evidence="16">
    <location>
        <begin position="38"/>
        <end position="74"/>
    </location>
</feature>
<evidence type="ECO:0000256" key="7">
    <source>
        <dbReference type="ARBA" id="ARBA00022695"/>
    </source>
</evidence>
<dbReference type="Gene3D" id="1.10.150.20">
    <property type="entry name" value="5' to 3' exonuclease, C-terminal subdomain"/>
    <property type="match status" value="1"/>
</dbReference>
<feature type="domain" description="UmuC" evidence="18">
    <location>
        <begin position="391"/>
        <end position="584"/>
    </location>
</feature>
<dbReference type="GO" id="GO:0003684">
    <property type="term" value="F:damaged DNA binding"/>
    <property type="evidence" value="ECO:0007669"/>
    <property type="project" value="InterPro"/>
</dbReference>
<evidence type="ECO:0000313" key="20">
    <source>
        <dbReference type="Proteomes" id="UP000191024"/>
    </source>
</evidence>
<keyword evidence="8" id="KW-0479">Metal-binding</keyword>
<evidence type="ECO:0000256" key="13">
    <source>
        <dbReference type="ARBA" id="ARBA00023242"/>
    </source>
</evidence>
<keyword evidence="9" id="KW-0227">DNA damage</keyword>
<dbReference type="GO" id="GO:0070987">
    <property type="term" value="P:error-free translesion synthesis"/>
    <property type="evidence" value="ECO:0007669"/>
    <property type="project" value="TreeGrafter"/>
</dbReference>
<evidence type="ECO:0000256" key="8">
    <source>
        <dbReference type="ARBA" id="ARBA00022723"/>
    </source>
</evidence>
<evidence type="ECO:0000256" key="6">
    <source>
        <dbReference type="ARBA" id="ARBA00022679"/>
    </source>
</evidence>
<dbReference type="Pfam" id="PF11799">
    <property type="entry name" value="IMS_C"/>
    <property type="match status" value="1"/>
</dbReference>
<evidence type="ECO:0000256" key="11">
    <source>
        <dbReference type="ARBA" id="ARBA00023125"/>
    </source>
</evidence>
<dbReference type="Gene3D" id="3.30.70.270">
    <property type="match status" value="1"/>
</dbReference>